<dbReference type="OrthoDB" id="7313446at2"/>
<comment type="caution">
    <text evidence="2">The sequence shown here is derived from an EMBL/GenBank/DDBJ whole genome shotgun (WGS) entry which is preliminary data.</text>
</comment>
<dbReference type="RefSeq" id="WP_101270104.1">
    <property type="nucleotide sequence ID" value="NZ_NWTK01000016.1"/>
</dbReference>
<organism evidence="2 3">
    <name type="scientific">Thalassospira marina</name>
    <dbReference type="NCBI Taxonomy" id="2048283"/>
    <lineage>
        <taxon>Bacteria</taxon>
        <taxon>Pseudomonadati</taxon>
        <taxon>Pseudomonadota</taxon>
        <taxon>Alphaproteobacteria</taxon>
        <taxon>Rhodospirillales</taxon>
        <taxon>Thalassospiraceae</taxon>
        <taxon>Thalassospira</taxon>
    </lineage>
</organism>
<evidence type="ECO:0000313" key="3">
    <source>
        <dbReference type="Proteomes" id="UP000233597"/>
    </source>
</evidence>
<dbReference type="AlphaFoldDB" id="A0A2N3KJA4"/>
<keyword evidence="1" id="KW-0472">Membrane</keyword>
<protein>
    <submittedName>
        <fullName evidence="2">Uncharacterized protein</fullName>
    </submittedName>
</protein>
<evidence type="ECO:0000256" key="1">
    <source>
        <dbReference type="SAM" id="Phobius"/>
    </source>
</evidence>
<sequence>MAKTAKFIIGSVVVVAAIGAGLHLLAPIYTENSLRSALTDPQSEIRGEFSNFHMSLFGGTMTADDVKIVSMDGTVYQAGNVTFNGIDWLAVYGFNPAHDALAGKMLLRNAKIESNGRVITFDRADLADVSADPSSWLPETFAAGDIQSPSLKQTFLDQSSTIEEIHIQDIAFDHIGGITTGAWTYDAGTEFGNASIAQSIFANCAGPMTLLKQIDTTEFNWNSAESCKNLALADLTMSLPDHSAMAAAGVLIDGLNNQSFEKASVNGLRVRLPRNQGAFEIGRIEISDFDQAIDPDQIPLPGEKFDFARWLAAFETVKVGSLELSDQLYTTPEAEIRWDQFSIQNLGNQEIGEISSRGFSVHGSDSGITAKFGLDNMTLRDVSLKNIATAAKYFQTGTTPEEQLAALENQTLGKMGFPFSPHYLSTYLFSGVELGISGVQDLHITIDELGGAQGDIGPIAEGETDVARAQTGHIGGFSVELPDDVASDPQLLDALGLKKFSQVTMDMDAHQRWSRENGEYQYAIDELTLRDFGTVKLSLTFTGFTPEIVGQIQSIPVLRAEQLLPEVLGQHGQLKAASLEIYGDNLVPTILRLISAKTGVPTDQLQLTAGMSIMQAQQQFGKTGQLGTSLQQLANWIASPQHLKITLSPEKPVPFATFMNSRVPPSPPVLAETFGLKILANDEISQ</sequence>
<proteinExistence type="predicted"/>
<evidence type="ECO:0000313" key="2">
    <source>
        <dbReference type="EMBL" id="PKR50600.1"/>
    </source>
</evidence>
<gene>
    <name evidence="2" type="ORF">COO20_20890</name>
</gene>
<dbReference type="Proteomes" id="UP000233597">
    <property type="component" value="Unassembled WGS sequence"/>
</dbReference>
<accession>A0A2N3KJA4</accession>
<feature type="transmembrane region" description="Helical" evidence="1">
    <location>
        <begin position="7"/>
        <end position="29"/>
    </location>
</feature>
<keyword evidence="1" id="KW-1133">Transmembrane helix</keyword>
<name>A0A2N3KJA4_9PROT</name>
<dbReference type="EMBL" id="NWTK01000016">
    <property type="protein sequence ID" value="PKR50600.1"/>
    <property type="molecule type" value="Genomic_DNA"/>
</dbReference>
<reference evidence="2 3" key="1">
    <citation type="submission" date="2017-09" db="EMBL/GenBank/DDBJ databases">
        <title>Biodiversity and function of Thalassospira species in the particle-attached aromatic-hydrocarbon-degrading consortia from the surface seawater of the South China Sea.</title>
        <authorList>
            <person name="Dong C."/>
            <person name="Liu R."/>
            <person name="Shao Z."/>
        </authorList>
    </citation>
    <scope>NUCLEOTIDE SEQUENCE [LARGE SCALE GENOMIC DNA]</scope>
    <source>
        <strain evidence="2 3">CSC1P2</strain>
    </source>
</reference>
<keyword evidence="1" id="KW-0812">Transmembrane</keyword>